<keyword evidence="3" id="KW-0732">Signal</keyword>
<feature type="signal peptide" evidence="3">
    <location>
        <begin position="1"/>
        <end position="20"/>
    </location>
</feature>
<reference evidence="5" key="1">
    <citation type="submission" date="2016-11" db="UniProtKB">
        <authorList>
            <consortium name="WormBaseParasite"/>
        </authorList>
    </citation>
    <scope>IDENTIFICATION</scope>
</reference>
<feature type="chain" id="PRO_5009306141" evidence="3">
    <location>
        <begin position="21"/>
        <end position="295"/>
    </location>
</feature>
<evidence type="ECO:0000256" key="3">
    <source>
        <dbReference type="SAM" id="SignalP"/>
    </source>
</evidence>
<dbReference type="InterPro" id="IPR053322">
    <property type="entry name" value="PLA2-like"/>
</dbReference>
<dbReference type="GO" id="GO:0004623">
    <property type="term" value="F:phospholipase A2 activity"/>
    <property type="evidence" value="ECO:0007669"/>
    <property type="project" value="InterPro"/>
</dbReference>
<name>A0A1I7SGL2_BURXY</name>
<accession>A0A1I7SGL2</accession>
<sequence length="295" mass="32910">MRATVVLSLLVLISTDICQSDDDLLAPDDNTFEDPNSWSCGSDPLNSKWAGRAITYACIEALPSVNACCESHDECYREKAGRGPCDETFCDCMKRTVEFVCGNAPWTTELAKRDIKYSCPGLIEPINQCCVVHDACYDNYNGPTKQQCDSELCDCIVEQKCDGWTTKLWCMGVIGFGETAFKNARLEGCLKQAENQERMAQCRNEFGDLRLLSSVKVIGQKRLDFKGLLKKSGMEMDCLRGLAQAICPAVHELQKDSKYPAANLCKCLSLGIRPNATQSCQDSYRKLCNYEFELL</sequence>
<evidence type="ECO:0000313" key="5">
    <source>
        <dbReference type="WBParaSite" id="BXY_1217700.1"/>
    </source>
</evidence>
<dbReference type="SUPFAM" id="SSF48619">
    <property type="entry name" value="Phospholipase A2, PLA2"/>
    <property type="match status" value="2"/>
</dbReference>
<comment type="subcellular location">
    <subcellularLocation>
        <location evidence="1">Secreted</location>
    </subcellularLocation>
</comment>
<dbReference type="InterPro" id="IPR036444">
    <property type="entry name" value="PLipase_A2_dom_sf"/>
</dbReference>
<dbReference type="GO" id="GO:0050482">
    <property type="term" value="P:arachidonate secretion"/>
    <property type="evidence" value="ECO:0007669"/>
    <property type="project" value="InterPro"/>
</dbReference>
<dbReference type="GO" id="GO:0005576">
    <property type="term" value="C:extracellular region"/>
    <property type="evidence" value="ECO:0007669"/>
    <property type="project" value="UniProtKB-SubCell"/>
</dbReference>
<dbReference type="InterPro" id="IPR033113">
    <property type="entry name" value="PLA2_histidine"/>
</dbReference>
<keyword evidence="2" id="KW-0964">Secreted</keyword>
<protein>
    <submittedName>
        <fullName evidence="5">Venom protein</fullName>
    </submittedName>
</protein>
<organism evidence="4 5">
    <name type="scientific">Bursaphelenchus xylophilus</name>
    <name type="common">Pinewood nematode worm</name>
    <name type="synonym">Aphelenchoides xylophilus</name>
    <dbReference type="NCBI Taxonomy" id="6326"/>
    <lineage>
        <taxon>Eukaryota</taxon>
        <taxon>Metazoa</taxon>
        <taxon>Ecdysozoa</taxon>
        <taxon>Nematoda</taxon>
        <taxon>Chromadorea</taxon>
        <taxon>Rhabditida</taxon>
        <taxon>Tylenchina</taxon>
        <taxon>Tylenchomorpha</taxon>
        <taxon>Aphelenchoidea</taxon>
        <taxon>Aphelenchoididae</taxon>
        <taxon>Bursaphelenchus</taxon>
    </lineage>
</organism>
<evidence type="ECO:0000313" key="4">
    <source>
        <dbReference type="Proteomes" id="UP000095284"/>
    </source>
</evidence>
<dbReference type="AlphaFoldDB" id="A0A1I7SGL2"/>
<dbReference type="Proteomes" id="UP000095284">
    <property type="component" value="Unplaced"/>
</dbReference>
<dbReference type="WBParaSite" id="BXY_1217700.1">
    <property type="protein sequence ID" value="BXY_1217700.1"/>
    <property type="gene ID" value="BXY_1217700"/>
</dbReference>
<dbReference type="GO" id="GO:0006644">
    <property type="term" value="P:phospholipid metabolic process"/>
    <property type="evidence" value="ECO:0007669"/>
    <property type="project" value="InterPro"/>
</dbReference>
<evidence type="ECO:0000256" key="1">
    <source>
        <dbReference type="ARBA" id="ARBA00004613"/>
    </source>
</evidence>
<dbReference type="PANTHER" id="PTHR34228">
    <property type="entry name" value="PROTEIN CBG09474-RELATED"/>
    <property type="match status" value="1"/>
</dbReference>
<proteinExistence type="predicted"/>
<dbReference type="PROSITE" id="PS00118">
    <property type="entry name" value="PA2_HIS"/>
    <property type="match status" value="1"/>
</dbReference>
<evidence type="ECO:0000256" key="2">
    <source>
        <dbReference type="ARBA" id="ARBA00022525"/>
    </source>
</evidence>